<dbReference type="EMBL" id="LCFP01000001">
    <property type="protein sequence ID" value="KKS98544.1"/>
    <property type="molecule type" value="Genomic_DNA"/>
</dbReference>
<reference evidence="5 6" key="1">
    <citation type="journal article" date="2015" name="Nature">
        <title>rRNA introns, odd ribosomes, and small enigmatic genomes across a large radiation of phyla.</title>
        <authorList>
            <person name="Brown C.T."/>
            <person name="Hug L.A."/>
            <person name="Thomas B.C."/>
            <person name="Sharon I."/>
            <person name="Castelle C.J."/>
            <person name="Singh A."/>
            <person name="Wilkins M.J."/>
            <person name="Williams K.H."/>
            <person name="Banfield J.F."/>
        </authorList>
    </citation>
    <scope>NUCLEOTIDE SEQUENCE [LARGE SCALE GENOMIC DNA]</scope>
</reference>
<dbReference type="STRING" id="1618443.UV73_C0001G0065"/>
<protein>
    <submittedName>
        <fullName evidence="5">Glycosyltransferase</fullName>
    </submittedName>
</protein>
<dbReference type="PANTHER" id="PTHR43179:SF12">
    <property type="entry name" value="GALACTOFURANOSYLTRANSFERASE GLFT2"/>
    <property type="match status" value="1"/>
</dbReference>
<keyword evidence="3 5" id="KW-0808">Transferase</keyword>
<evidence type="ECO:0000256" key="2">
    <source>
        <dbReference type="ARBA" id="ARBA00022676"/>
    </source>
</evidence>
<dbReference type="Gene3D" id="3.90.550.10">
    <property type="entry name" value="Spore Coat Polysaccharide Biosynthesis Protein SpsA, Chain A"/>
    <property type="match status" value="1"/>
</dbReference>
<dbReference type="SUPFAM" id="SSF53448">
    <property type="entry name" value="Nucleotide-diphospho-sugar transferases"/>
    <property type="match status" value="1"/>
</dbReference>
<dbReference type="AlphaFoldDB" id="A0A0G1DLL2"/>
<gene>
    <name evidence="5" type="primary">rfbF</name>
    <name evidence="5" type="ORF">UV73_C0001G0065</name>
</gene>
<dbReference type="Proteomes" id="UP000034894">
    <property type="component" value="Unassembled WGS sequence"/>
</dbReference>
<evidence type="ECO:0000256" key="3">
    <source>
        <dbReference type="ARBA" id="ARBA00022679"/>
    </source>
</evidence>
<dbReference type="GO" id="GO:0016757">
    <property type="term" value="F:glycosyltransferase activity"/>
    <property type="evidence" value="ECO:0007669"/>
    <property type="project" value="UniProtKB-KW"/>
</dbReference>
<evidence type="ECO:0000259" key="4">
    <source>
        <dbReference type="Pfam" id="PF00535"/>
    </source>
</evidence>
<dbReference type="InterPro" id="IPR029044">
    <property type="entry name" value="Nucleotide-diphossugar_trans"/>
</dbReference>
<dbReference type="InterPro" id="IPR001173">
    <property type="entry name" value="Glyco_trans_2-like"/>
</dbReference>
<keyword evidence="2" id="KW-0328">Glycosyltransferase</keyword>
<dbReference type="CDD" id="cd04186">
    <property type="entry name" value="GT_2_like_c"/>
    <property type="match status" value="1"/>
</dbReference>
<sequence length="262" mass="30050">MKNISVIILHFGKYQDTAECLDSIKSADKNMLNVKVFLVNNGTKDNFSQYKNIIVIRNNKNLGFAAGINRGLREALKDKRTSHFLILNNDTVLPADYFEKIAGTDFDITGAVVNFKNAEDEDVYDYGGSINYFTGRTNHLEKNIAEKTDFYPDYVSGCCMIVSRPVLETTGLFDERFFFYFEDVDYCLRAKKAGYRVGVNQNVTVKHKLSSAIGRWSDKAIYYNLVSNFKIVNKHFGLNRLSAWMYLSLLTVKIIWDKISKR</sequence>
<proteinExistence type="inferred from homology"/>
<organism evidence="5 6">
    <name type="scientific">Candidatus Gottesmanbacteria bacterium GW2011_GWA2_43_14</name>
    <dbReference type="NCBI Taxonomy" id="1618443"/>
    <lineage>
        <taxon>Bacteria</taxon>
        <taxon>Candidatus Gottesmaniibacteriota</taxon>
    </lineage>
</organism>
<feature type="domain" description="Glycosyltransferase 2-like" evidence="4">
    <location>
        <begin position="5"/>
        <end position="168"/>
    </location>
</feature>
<dbReference type="PANTHER" id="PTHR43179">
    <property type="entry name" value="RHAMNOSYLTRANSFERASE WBBL"/>
    <property type="match status" value="1"/>
</dbReference>
<evidence type="ECO:0000256" key="1">
    <source>
        <dbReference type="ARBA" id="ARBA00006739"/>
    </source>
</evidence>
<name>A0A0G1DLL2_9BACT</name>
<evidence type="ECO:0000313" key="5">
    <source>
        <dbReference type="EMBL" id="KKS98544.1"/>
    </source>
</evidence>
<dbReference type="Pfam" id="PF00535">
    <property type="entry name" value="Glycos_transf_2"/>
    <property type="match status" value="1"/>
</dbReference>
<comment type="similarity">
    <text evidence="1">Belongs to the glycosyltransferase 2 family.</text>
</comment>
<comment type="caution">
    <text evidence="5">The sequence shown here is derived from an EMBL/GenBank/DDBJ whole genome shotgun (WGS) entry which is preliminary data.</text>
</comment>
<evidence type="ECO:0000313" key="6">
    <source>
        <dbReference type="Proteomes" id="UP000034894"/>
    </source>
</evidence>
<accession>A0A0G1DLL2</accession>